<name>A0A3Q8CM28_9LACO</name>
<sequence>MERLKKGRSLMIGCGIILSVVCMVIVFAPKNVSSDITTLGKQTGSATVGFGSATTGGSVAKSSETFVVSNRQQLINALGSKNNVVSKIIYLKGKIDMNENSSGQDYTANDYVKGTNYNFNSYLTTYNPKTYGKKEPSGIQENARLQAQKKQAAQIEINIPANTTLIGEPGAIIVGGNLVVKQNNVIIRNIYFESPYDFFPQWDPLDGSSGNWNSQYDSITVKGAQNVWIDHNTFNDGSHLDSQDGTYFGRDYQHHDGMTNISDGADKITISYNVFENHDKTMLIGSSDSKTSDTGKLHVTLTHNFFENTVQRTPRVRFGEVHVLNNLYENNGSSSYKFQYAWGVGKNSQILAENNVLNIAKVSANSVLSKLGGNQFSDRGTILNGNSVKVAAINKESNISWKPSYFYNLDSSSEVEKKVLSNAGSDVLK</sequence>
<dbReference type="GO" id="GO:0005576">
    <property type="term" value="C:extracellular region"/>
    <property type="evidence" value="ECO:0007669"/>
    <property type="project" value="UniProtKB-SubCell"/>
</dbReference>
<dbReference type="EMBL" id="CP018180">
    <property type="protein sequence ID" value="AUJ31971.1"/>
    <property type="molecule type" value="Genomic_DNA"/>
</dbReference>
<dbReference type="KEGG" id="lng:BSQ50_05000"/>
<dbReference type="Pfam" id="PF00544">
    <property type="entry name" value="Pectate_lyase_4"/>
    <property type="match status" value="1"/>
</dbReference>
<reference evidence="5 6" key="1">
    <citation type="submission" date="2016-11" db="EMBL/GenBank/DDBJ databases">
        <title>Interaction between Lactobacillus species and yeast in water kefir.</title>
        <authorList>
            <person name="Behr J."/>
            <person name="Xu D."/>
            <person name="Vogel R.F."/>
        </authorList>
    </citation>
    <scope>NUCLEOTIDE SEQUENCE [LARGE SCALE GENOMIC DNA]</scope>
    <source>
        <strain evidence="5 6">TMW 1.1827</strain>
    </source>
</reference>
<evidence type="ECO:0000259" key="4">
    <source>
        <dbReference type="SMART" id="SM00656"/>
    </source>
</evidence>
<dbReference type="InterPro" id="IPR011050">
    <property type="entry name" value="Pectin_lyase_fold/virulence"/>
</dbReference>
<keyword evidence="2" id="KW-0624">Polysaccharide degradation</keyword>
<organism evidence="5 6">
    <name type="scientific">Liquorilactobacillus nagelii</name>
    <dbReference type="NCBI Taxonomy" id="82688"/>
    <lineage>
        <taxon>Bacteria</taxon>
        <taxon>Bacillati</taxon>
        <taxon>Bacillota</taxon>
        <taxon>Bacilli</taxon>
        <taxon>Lactobacillales</taxon>
        <taxon>Lactobacillaceae</taxon>
        <taxon>Liquorilactobacillus</taxon>
    </lineage>
</organism>
<evidence type="ECO:0000313" key="5">
    <source>
        <dbReference type="EMBL" id="AUJ31971.1"/>
    </source>
</evidence>
<dbReference type="Gene3D" id="2.160.20.10">
    <property type="entry name" value="Single-stranded right-handed beta-helix, Pectin lyase-like"/>
    <property type="match status" value="1"/>
</dbReference>
<keyword evidence="3" id="KW-0472">Membrane</keyword>
<feature type="domain" description="Pectate lyase" evidence="4">
    <location>
        <begin position="119"/>
        <end position="363"/>
    </location>
</feature>
<comment type="subcellular location">
    <subcellularLocation>
        <location evidence="2">Secreted</location>
    </subcellularLocation>
</comment>
<dbReference type="InterPro" id="IPR012334">
    <property type="entry name" value="Pectin_lyas_fold"/>
</dbReference>
<dbReference type="SMART" id="SM00656">
    <property type="entry name" value="Amb_all"/>
    <property type="match status" value="1"/>
</dbReference>
<dbReference type="GO" id="GO:0000272">
    <property type="term" value="P:polysaccharide catabolic process"/>
    <property type="evidence" value="ECO:0007669"/>
    <property type="project" value="UniProtKB-KW"/>
</dbReference>
<gene>
    <name evidence="5" type="ORF">BSQ50_05000</name>
</gene>
<dbReference type="InterPro" id="IPR002022">
    <property type="entry name" value="Pec_lyase"/>
</dbReference>
<comment type="similarity">
    <text evidence="2">Belongs to the polysaccharide lyase 1 family.</text>
</comment>
<keyword evidence="1 2" id="KW-0456">Lyase</keyword>
<accession>A0A3Q8CM28</accession>
<dbReference type="PANTHER" id="PTHR31683">
    <property type="entry name" value="PECTATE LYASE 18-RELATED"/>
    <property type="match status" value="1"/>
</dbReference>
<protein>
    <submittedName>
        <fullName evidence="5">Pectate lyase</fullName>
    </submittedName>
</protein>
<keyword evidence="2" id="KW-0119">Carbohydrate metabolism</keyword>
<evidence type="ECO:0000256" key="2">
    <source>
        <dbReference type="RuleBase" id="RU361173"/>
    </source>
</evidence>
<evidence type="ECO:0000256" key="1">
    <source>
        <dbReference type="ARBA" id="ARBA00023239"/>
    </source>
</evidence>
<dbReference type="Proteomes" id="UP000324497">
    <property type="component" value="Chromosome"/>
</dbReference>
<evidence type="ECO:0000313" key="6">
    <source>
        <dbReference type="Proteomes" id="UP000324497"/>
    </source>
</evidence>
<keyword evidence="3" id="KW-0812">Transmembrane</keyword>
<proteinExistence type="inferred from homology"/>
<evidence type="ECO:0000256" key="3">
    <source>
        <dbReference type="SAM" id="Phobius"/>
    </source>
</evidence>
<dbReference type="PANTHER" id="PTHR31683:SF18">
    <property type="entry name" value="PECTATE LYASE 21-RELATED"/>
    <property type="match status" value="1"/>
</dbReference>
<keyword evidence="3" id="KW-1133">Transmembrane helix</keyword>
<keyword evidence="2" id="KW-0964">Secreted</keyword>
<feature type="transmembrane region" description="Helical" evidence="3">
    <location>
        <begin position="9"/>
        <end position="28"/>
    </location>
</feature>
<dbReference type="GO" id="GO:0030570">
    <property type="term" value="F:pectate lyase activity"/>
    <property type="evidence" value="ECO:0007669"/>
    <property type="project" value="InterPro"/>
</dbReference>
<keyword evidence="6" id="KW-1185">Reference proteome</keyword>
<dbReference type="RefSeq" id="WP_228956562.1">
    <property type="nucleotide sequence ID" value="NZ_CP018180.1"/>
</dbReference>
<dbReference type="InterPro" id="IPR045032">
    <property type="entry name" value="PEL"/>
</dbReference>
<dbReference type="SUPFAM" id="SSF51126">
    <property type="entry name" value="Pectin lyase-like"/>
    <property type="match status" value="1"/>
</dbReference>
<dbReference type="AlphaFoldDB" id="A0A3Q8CM28"/>